<dbReference type="InterPro" id="IPR013748">
    <property type="entry name" value="Rep_factorC_C"/>
</dbReference>
<feature type="region of interest" description="Disordered" evidence="8">
    <location>
        <begin position="447"/>
        <end position="472"/>
    </location>
</feature>
<keyword evidence="4" id="KW-0235">DNA replication</keyword>
<dbReference type="InterPro" id="IPR050238">
    <property type="entry name" value="DNA_Rep/Repair_Clamp_Loader"/>
</dbReference>
<comment type="similarity">
    <text evidence="3">Belongs to the bacterial ribosomal protein bS6 family.</text>
</comment>
<dbReference type="Pfam" id="PF01250">
    <property type="entry name" value="Ribosomal_S6"/>
    <property type="match status" value="1"/>
</dbReference>
<dbReference type="Proteomes" id="UP001216638">
    <property type="component" value="Chromosome 1"/>
</dbReference>
<evidence type="ECO:0000256" key="5">
    <source>
        <dbReference type="ARBA" id="ARBA00022741"/>
    </source>
</evidence>
<keyword evidence="11" id="KW-1185">Reference proteome</keyword>
<dbReference type="GO" id="GO:0016887">
    <property type="term" value="F:ATP hydrolysis activity"/>
    <property type="evidence" value="ECO:0007669"/>
    <property type="project" value="InterPro"/>
</dbReference>
<evidence type="ECO:0000256" key="7">
    <source>
        <dbReference type="ARBA" id="ARBA00023242"/>
    </source>
</evidence>
<dbReference type="AlphaFoldDB" id="A0AAF0IM97"/>
<protein>
    <submittedName>
        <fullName evidence="10">Subunit of heteropentameric Replication factor C (RF-C)</fullName>
    </submittedName>
</protein>
<dbReference type="GO" id="GO:0006281">
    <property type="term" value="P:DNA repair"/>
    <property type="evidence" value="ECO:0007669"/>
    <property type="project" value="TreeGrafter"/>
</dbReference>
<dbReference type="Gene3D" id="3.30.70.60">
    <property type="match status" value="1"/>
</dbReference>
<reference evidence="10" key="1">
    <citation type="submission" date="2023-03" db="EMBL/GenBank/DDBJ databases">
        <title>Mating type loci evolution in Malassezia.</title>
        <authorList>
            <person name="Coelho M.A."/>
        </authorList>
    </citation>
    <scope>NUCLEOTIDE SEQUENCE</scope>
    <source>
        <strain evidence="10">CBS 14135</strain>
    </source>
</reference>
<name>A0AAF0IM97_9BASI</name>
<evidence type="ECO:0000256" key="4">
    <source>
        <dbReference type="ARBA" id="ARBA00022705"/>
    </source>
</evidence>
<dbReference type="GO" id="GO:0005840">
    <property type="term" value="C:ribosome"/>
    <property type="evidence" value="ECO:0007669"/>
    <property type="project" value="InterPro"/>
</dbReference>
<evidence type="ECO:0000313" key="11">
    <source>
        <dbReference type="Proteomes" id="UP001216638"/>
    </source>
</evidence>
<dbReference type="Gene3D" id="1.10.8.60">
    <property type="match status" value="1"/>
</dbReference>
<organism evidence="10 11">
    <name type="scientific">Malassezia brasiliensis</name>
    <dbReference type="NCBI Taxonomy" id="1821822"/>
    <lineage>
        <taxon>Eukaryota</taxon>
        <taxon>Fungi</taxon>
        <taxon>Dikarya</taxon>
        <taxon>Basidiomycota</taxon>
        <taxon>Ustilaginomycotina</taxon>
        <taxon>Malasseziomycetes</taxon>
        <taxon>Malasseziales</taxon>
        <taxon>Malasseziaceae</taxon>
        <taxon>Malassezia</taxon>
    </lineage>
</organism>
<dbReference type="InterPro" id="IPR000529">
    <property type="entry name" value="Ribosomal_bS6"/>
</dbReference>
<evidence type="ECO:0000256" key="3">
    <source>
        <dbReference type="ARBA" id="ARBA00009512"/>
    </source>
</evidence>
<evidence type="ECO:0000259" key="9">
    <source>
        <dbReference type="SMART" id="SM00382"/>
    </source>
</evidence>
<dbReference type="SUPFAM" id="SSF52540">
    <property type="entry name" value="P-loop containing nucleoside triphosphate hydrolases"/>
    <property type="match status" value="1"/>
</dbReference>
<dbReference type="InterPro" id="IPR014717">
    <property type="entry name" value="Transl_elong_EF1B/ribsomal_bS6"/>
</dbReference>
<evidence type="ECO:0000256" key="6">
    <source>
        <dbReference type="ARBA" id="ARBA00022840"/>
    </source>
</evidence>
<evidence type="ECO:0000256" key="1">
    <source>
        <dbReference type="ARBA" id="ARBA00004123"/>
    </source>
</evidence>
<proteinExistence type="inferred from homology"/>
<sequence length="472" mass="52433">MSEARAENRPRPKNIDEVASQQHAVAILRNSLKTANLPHMLFYGPPGTGKTSTILALARQLYGPELMKSRVLELNASDERGISVVRDKIKSFAKMAVSAPNPKYPSPPYKIVILDEADSMTQDAQGALRRIMEQYSRTTRFCLICNYVTRIIEPVASRCSKFRFRPLDQASTEERLRFIATSEGLKLNEDLIPALIRASEGDMRRSITYLQSVSRLASARGGDVRDMSGDAVAELAGIVPQRVIETLARSIGIDTDDHSAPRPHGSSSFDRISSAVQHVVREGYSSTQVVLQLHDYVILHPLLNARQKTKCALQFGETDKALMDGGNEALQLLHLCLQLHQAVAVLYELFCVAIASAESAPLRDLVQSTSRLVLDHGGVVRNVQYWGKRTLPQRARRHQQYHTAGDYWLMQFDTNAPTLKVLNDRFRQDPRVVKWNTLKLGEKLHELVPPGANGGTTPSQATMGGKSVDYLG</sequence>
<dbReference type="InterPro" id="IPR047854">
    <property type="entry name" value="RFC_lid"/>
</dbReference>
<dbReference type="PANTHER" id="PTHR11669">
    <property type="entry name" value="REPLICATION FACTOR C / DNA POLYMERASE III GAMMA-TAU SUBUNIT"/>
    <property type="match status" value="1"/>
</dbReference>
<dbReference type="InterPro" id="IPR035980">
    <property type="entry name" value="Ribosomal_bS6_sf"/>
</dbReference>
<dbReference type="Pfam" id="PF08542">
    <property type="entry name" value="Rep_fac_C"/>
    <property type="match status" value="1"/>
</dbReference>
<dbReference type="CDD" id="cd18140">
    <property type="entry name" value="HLD_clamp_RFC"/>
    <property type="match status" value="1"/>
</dbReference>
<dbReference type="GO" id="GO:0003677">
    <property type="term" value="F:DNA binding"/>
    <property type="evidence" value="ECO:0007669"/>
    <property type="project" value="InterPro"/>
</dbReference>
<dbReference type="GO" id="GO:0003735">
    <property type="term" value="F:structural constituent of ribosome"/>
    <property type="evidence" value="ECO:0007669"/>
    <property type="project" value="InterPro"/>
</dbReference>
<evidence type="ECO:0000313" key="10">
    <source>
        <dbReference type="EMBL" id="WFC93737.1"/>
    </source>
</evidence>
<dbReference type="GO" id="GO:0006271">
    <property type="term" value="P:DNA strand elongation involved in DNA replication"/>
    <property type="evidence" value="ECO:0007669"/>
    <property type="project" value="UniProtKB-ARBA"/>
</dbReference>
<feature type="domain" description="AAA+ ATPase" evidence="9">
    <location>
        <begin position="36"/>
        <end position="214"/>
    </location>
</feature>
<accession>A0AAF0IM97</accession>
<evidence type="ECO:0000256" key="2">
    <source>
        <dbReference type="ARBA" id="ARBA00005378"/>
    </source>
</evidence>
<dbReference type="FunFam" id="3.40.50.300:FF:000129">
    <property type="entry name" value="Replication factor C subunit 5"/>
    <property type="match status" value="1"/>
</dbReference>
<dbReference type="Pfam" id="PF21960">
    <property type="entry name" value="RCF1-5-like_lid"/>
    <property type="match status" value="1"/>
</dbReference>
<dbReference type="CDD" id="cd00009">
    <property type="entry name" value="AAA"/>
    <property type="match status" value="1"/>
</dbReference>
<keyword evidence="6" id="KW-0067">ATP-binding</keyword>
<dbReference type="SUPFAM" id="SSF54995">
    <property type="entry name" value="Ribosomal protein S6"/>
    <property type="match status" value="1"/>
</dbReference>
<comment type="subcellular location">
    <subcellularLocation>
        <location evidence="1">Nucleus</location>
    </subcellularLocation>
</comment>
<keyword evidence="7" id="KW-0539">Nucleus</keyword>
<evidence type="ECO:0000256" key="8">
    <source>
        <dbReference type="SAM" id="MobiDB-lite"/>
    </source>
</evidence>
<dbReference type="CDD" id="cd15465">
    <property type="entry name" value="bS6_mito"/>
    <property type="match status" value="1"/>
</dbReference>
<dbReference type="Gene3D" id="3.40.50.300">
    <property type="entry name" value="P-loop containing nucleotide triphosphate hydrolases"/>
    <property type="match status" value="1"/>
</dbReference>
<dbReference type="GO" id="GO:0003689">
    <property type="term" value="F:DNA clamp loader activity"/>
    <property type="evidence" value="ECO:0007669"/>
    <property type="project" value="TreeGrafter"/>
</dbReference>
<dbReference type="InterPro" id="IPR003959">
    <property type="entry name" value="ATPase_AAA_core"/>
</dbReference>
<dbReference type="SUPFAM" id="SSF48019">
    <property type="entry name" value="post-AAA+ oligomerization domain-like"/>
    <property type="match status" value="1"/>
</dbReference>
<dbReference type="GO" id="GO:0006412">
    <property type="term" value="P:translation"/>
    <property type="evidence" value="ECO:0007669"/>
    <property type="project" value="InterPro"/>
</dbReference>
<dbReference type="Gene3D" id="1.20.272.10">
    <property type="match status" value="1"/>
</dbReference>
<dbReference type="GO" id="GO:0005663">
    <property type="term" value="C:DNA replication factor C complex"/>
    <property type="evidence" value="ECO:0007669"/>
    <property type="project" value="TreeGrafter"/>
</dbReference>
<dbReference type="GO" id="GO:0031391">
    <property type="term" value="C:Elg1 RFC-like complex"/>
    <property type="evidence" value="ECO:0007669"/>
    <property type="project" value="UniProtKB-ARBA"/>
</dbReference>
<dbReference type="InterPro" id="IPR008921">
    <property type="entry name" value="DNA_pol3_clamp-load_cplx_C"/>
</dbReference>
<keyword evidence="5" id="KW-0547">Nucleotide-binding</keyword>
<dbReference type="FunFam" id="1.20.272.10:FF:000011">
    <property type="entry name" value="Replication factor C subunit 2"/>
    <property type="match status" value="1"/>
</dbReference>
<dbReference type="PANTHER" id="PTHR11669:SF20">
    <property type="entry name" value="REPLICATION FACTOR C SUBUNIT 4"/>
    <property type="match status" value="1"/>
</dbReference>
<dbReference type="Pfam" id="PF00004">
    <property type="entry name" value="AAA"/>
    <property type="match status" value="1"/>
</dbReference>
<dbReference type="GO" id="GO:0019843">
    <property type="term" value="F:rRNA binding"/>
    <property type="evidence" value="ECO:0007669"/>
    <property type="project" value="InterPro"/>
</dbReference>
<dbReference type="InterPro" id="IPR027417">
    <property type="entry name" value="P-loop_NTPase"/>
</dbReference>
<gene>
    <name evidence="10" type="primary">RFC2</name>
    <name evidence="10" type="ORF">MBRA1_000359</name>
</gene>
<dbReference type="GO" id="GO:0005524">
    <property type="term" value="F:ATP binding"/>
    <property type="evidence" value="ECO:0007669"/>
    <property type="project" value="UniProtKB-KW"/>
</dbReference>
<comment type="similarity">
    <text evidence="2">Belongs to the activator 1 small subunits family.</text>
</comment>
<dbReference type="GO" id="GO:0005634">
    <property type="term" value="C:nucleus"/>
    <property type="evidence" value="ECO:0007669"/>
    <property type="project" value="UniProtKB-SubCell"/>
</dbReference>
<dbReference type="EMBL" id="CP119951">
    <property type="protein sequence ID" value="WFC93737.1"/>
    <property type="molecule type" value="Genomic_DNA"/>
</dbReference>
<dbReference type="SMART" id="SM00382">
    <property type="entry name" value="AAA"/>
    <property type="match status" value="1"/>
</dbReference>
<dbReference type="InterPro" id="IPR003593">
    <property type="entry name" value="AAA+_ATPase"/>
</dbReference>